<keyword evidence="3" id="KW-1185">Reference proteome</keyword>
<dbReference type="RefSeq" id="WP_262596065.1">
    <property type="nucleotide sequence ID" value="NZ_CP103300.1"/>
</dbReference>
<dbReference type="EMBL" id="CP103300">
    <property type="protein sequence ID" value="UYM14535.1"/>
    <property type="molecule type" value="Genomic_DNA"/>
</dbReference>
<protein>
    <submittedName>
        <fullName evidence="2">Uncharacterized protein</fullName>
    </submittedName>
</protein>
<sequence>MNSGRKRNYHQLLFVGLIVVTGYGPLALARVPTGFSIYPYIMTERGLKAYSLYYPVQNLRVFSVPLLLSAAHFGLISMPNTSPTAGGNERSRQEKTTDDKTDDKKDKTGTASFCGSASGKTEGEGQWHTYNSDDDDDDDGENNQARHNHGKHCPACNHETCNYAWQEPGQGFYVKQSSLYTNDDLEKHWVKHPKHYCNHGCRSHSHCNRHCRQFRASGAPVSVICVIRQGNSNRFLSLSSSGLLNLWERRRNGFFLLQDFYIGNISIEAIDQFTVNGNQVRVYGNHRVVSLDADSSGNWQGRLLTPYRTAAGILPDGRVVTYAPGGGFAVSFLEEGSQAQIPDRLPPLLAFHPLGPEQFIVATRTGNQVLLTRWTESEGQWQPSLLSQLPDTPAQLHIGGNSDELIVVMVPKKGEPRIRVIKAGDETGQGETTELQQLSLSGQQVIGVTGNGNIFSRDSSGHQIQVTTRTSGQWVTSSLLLESGSHLLMNRRALYADLGFTLPGEQYLTGQNLAILGDGRIVTTAINPEEQGGEYFLLWSRGSDTTWTYRVLGAIEETVVYLAELFPGRLTVCDDRGGIREISLEGSEDGNKQFFTKK</sequence>
<feature type="compositionally biased region" description="Acidic residues" evidence="1">
    <location>
        <begin position="132"/>
        <end position="141"/>
    </location>
</feature>
<name>A0ABY6GPB2_9GAMM</name>
<reference evidence="2" key="1">
    <citation type="submission" date="2022-10" db="EMBL/GenBank/DDBJ databases">
        <title>Completed Genome Sequence of two octocoral isolated bacterium, Endozoicomonas euniceicola EF212T and Endozoicomonas gorgoniicola PS125T.</title>
        <authorList>
            <person name="Chiou Y.-J."/>
            <person name="Chen Y.-H."/>
        </authorList>
    </citation>
    <scope>NUCLEOTIDE SEQUENCE</scope>
    <source>
        <strain evidence="2">EF212</strain>
    </source>
</reference>
<accession>A0ABY6GPB2</accession>
<feature type="region of interest" description="Disordered" evidence="1">
    <location>
        <begin position="79"/>
        <end position="149"/>
    </location>
</feature>
<evidence type="ECO:0000313" key="2">
    <source>
        <dbReference type="EMBL" id="UYM14535.1"/>
    </source>
</evidence>
<gene>
    <name evidence="2" type="ORF">NX720_16750</name>
</gene>
<dbReference type="SUPFAM" id="SSF69322">
    <property type="entry name" value="Tricorn protease domain 2"/>
    <property type="match status" value="1"/>
</dbReference>
<proteinExistence type="predicted"/>
<organism evidence="2 3">
    <name type="scientific">Endozoicomonas euniceicola</name>
    <dbReference type="NCBI Taxonomy" id="1234143"/>
    <lineage>
        <taxon>Bacteria</taxon>
        <taxon>Pseudomonadati</taxon>
        <taxon>Pseudomonadota</taxon>
        <taxon>Gammaproteobacteria</taxon>
        <taxon>Oceanospirillales</taxon>
        <taxon>Endozoicomonadaceae</taxon>
        <taxon>Endozoicomonas</taxon>
    </lineage>
</organism>
<evidence type="ECO:0000313" key="3">
    <source>
        <dbReference type="Proteomes" id="UP001163255"/>
    </source>
</evidence>
<feature type="compositionally biased region" description="Basic and acidic residues" evidence="1">
    <location>
        <begin position="89"/>
        <end position="108"/>
    </location>
</feature>
<dbReference type="Proteomes" id="UP001163255">
    <property type="component" value="Chromosome"/>
</dbReference>
<evidence type="ECO:0000256" key="1">
    <source>
        <dbReference type="SAM" id="MobiDB-lite"/>
    </source>
</evidence>